<dbReference type="PROSITE" id="PS50802">
    <property type="entry name" value="OTU"/>
    <property type="match status" value="1"/>
</dbReference>
<evidence type="ECO:0000259" key="2">
    <source>
        <dbReference type="PROSITE" id="PS50802"/>
    </source>
</evidence>
<comment type="caution">
    <text evidence="3">The sequence shown here is derived from an EMBL/GenBank/DDBJ whole genome shotgun (WGS) entry which is preliminary data.</text>
</comment>
<protein>
    <recommendedName>
        <fullName evidence="2">OTU domain-containing protein</fullName>
    </recommendedName>
</protein>
<organism evidence="3 4">
    <name type="scientific">Chaetoceros tenuissimus</name>
    <dbReference type="NCBI Taxonomy" id="426638"/>
    <lineage>
        <taxon>Eukaryota</taxon>
        <taxon>Sar</taxon>
        <taxon>Stramenopiles</taxon>
        <taxon>Ochrophyta</taxon>
        <taxon>Bacillariophyta</taxon>
        <taxon>Coscinodiscophyceae</taxon>
        <taxon>Chaetocerotophycidae</taxon>
        <taxon>Chaetocerotales</taxon>
        <taxon>Chaetocerotaceae</taxon>
        <taxon>Chaetoceros</taxon>
    </lineage>
</organism>
<feature type="compositionally biased region" description="Basic and acidic residues" evidence="1">
    <location>
        <begin position="331"/>
        <end position="343"/>
    </location>
</feature>
<feature type="region of interest" description="Disordered" evidence="1">
    <location>
        <begin position="768"/>
        <end position="796"/>
    </location>
</feature>
<dbReference type="InterPro" id="IPR046700">
    <property type="entry name" value="DUF6570"/>
</dbReference>
<name>A0AAD3CQQ8_9STRA</name>
<feature type="compositionally biased region" description="Basic and acidic residues" evidence="1">
    <location>
        <begin position="289"/>
        <end position="300"/>
    </location>
</feature>
<evidence type="ECO:0000313" key="4">
    <source>
        <dbReference type="Proteomes" id="UP001054902"/>
    </source>
</evidence>
<feature type="compositionally biased region" description="Acidic residues" evidence="1">
    <location>
        <begin position="777"/>
        <end position="786"/>
    </location>
</feature>
<feature type="domain" description="OTU" evidence="2">
    <location>
        <begin position="23"/>
        <end position="155"/>
    </location>
</feature>
<feature type="region of interest" description="Disordered" evidence="1">
    <location>
        <begin position="234"/>
        <end position="354"/>
    </location>
</feature>
<evidence type="ECO:0000256" key="1">
    <source>
        <dbReference type="SAM" id="MobiDB-lite"/>
    </source>
</evidence>
<dbReference type="Gene3D" id="3.90.70.80">
    <property type="match status" value="1"/>
</dbReference>
<dbReference type="EMBL" id="BLLK01000039">
    <property type="protein sequence ID" value="GFH50427.1"/>
    <property type="molecule type" value="Genomic_DNA"/>
</dbReference>
<dbReference type="Pfam" id="PF20209">
    <property type="entry name" value="DUF6570"/>
    <property type="match status" value="1"/>
</dbReference>
<proteinExistence type="predicted"/>
<reference evidence="3 4" key="1">
    <citation type="journal article" date="2021" name="Sci. Rep.">
        <title>The genome of the diatom Chaetoceros tenuissimus carries an ancient integrated fragment of an extant virus.</title>
        <authorList>
            <person name="Hongo Y."/>
            <person name="Kimura K."/>
            <person name="Takaki Y."/>
            <person name="Yoshida Y."/>
            <person name="Baba S."/>
            <person name="Kobayashi G."/>
            <person name="Nagasaki K."/>
            <person name="Hano T."/>
            <person name="Tomaru Y."/>
        </authorList>
    </citation>
    <scope>NUCLEOTIDE SEQUENCE [LARGE SCALE GENOMIC DNA]</scope>
    <source>
        <strain evidence="3 4">NIES-3715</strain>
    </source>
</reference>
<keyword evidence="4" id="KW-1185">Reference proteome</keyword>
<accession>A0AAD3CQQ8</accession>
<evidence type="ECO:0000313" key="3">
    <source>
        <dbReference type="EMBL" id="GFH50427.1"/>
    </source>
</evidence>
<dbReference type="Proteomes" id="UP001054902">
    <property type="component" value="Unassembled WGS sequence"/>
</dbReference>
<dbReference type="InterPro" id="IPR003323">
    <property type="entry name" value="OTU_dom"/>
</dbReference>
<dbReference type="CDD" id="cd22744">
    <property type="entry name" value="OTU"/>
    <property type="match status" value="1"/>
</dbReference>
<sequence length="1696" mass="195827">MPHPSFNPHRYDGYAIQWNGKLFLLKEVDGDGNCFYRSICKHPYFSNQGIIHGFLRRDAVARLSSLIENDKELEQDLRCCVRNYSNPSDYDRDTLEKCMLEMGTDTKEAGMFEMISLMVIYRINIICLVADVQRSIVSSSLILKNTSDFHLLTEMLGMPKIEKQYRPSTDCNVYILHHAFTCALEAKIENTHYLYLEEIDPNQCNGLVIINEEGDLERIHYTRNNLQMKVARSIAGQSQREIIKTKDRKRKCNMPKKLSTQQSRARDAQRKRTPQNRARDAQRKRKAPSTKESRARDAQRKRTPQNRARDAQRKRTPQNRARDAQRKRKAPSTEESRARDAQRKRNCRKKTNKTLNVSFKTPITEDLTQFTEEVDANFEQNIETNVMLNYINAGYHKFPKHELSKSKILEELSKEMVSEEECDKLISSVRSKLGMTYPEKAPEILTCSVCGIKDINREDTRFHRCSISEFGNILQCKEEEVQLFQNRKQKLSGIRLPINEKGDTDKFDLWKLYSQYETEDSNGQYALYYLHPEFVEIDENKKEWIQICTGCYSDLKQNIVPSFSIAKGIDFGDLNRCNLTCPNNVETMCTAMYRLFIKIVRIKESLITKKMSGHAICMQQDDITYNRRDNSQWHILDLLRDNIFILFLSPNGDTDKMMDWFYGSSEMKIRSHVLFQQLTVQKYVNALAQSKKFHYPTYEEIESQLRNFDWKKLKDLQTSYENKQMYFTDESFDYNHVSEIIDEESTNNEETPLQMSYSTVLPDIDILSNASSHSSNDDESDSDNDNNEILQDRENPNISSIRNYLRQVQEALIQPKPFPMKRGSKLANEFIENDNLIAGCFPKVFLFGRAYGKNKGALSTKQTHHLLLQYTMHASQCKELLMFLFNQFLRHNSMRAIVASLKDHNTSEALSEFKKIVGSPDFEDRLAAAIENPTSPEAKHLSKTLLDVLLIHKSDVISGLMTKLRNKSNQYSLMRKYGPQSCFDTISLDLYNNFNIIRASMESHNNTEFPSVCSNPSELVEAAKNGTSYEGHDLSYPSRMNYINSNPVAVANEYNHILDTYCLELFGLRFNDTQSTGEKVKKTDNILNRAKGVYGTIYEMCGATDVTKGGKLHAHLLLWKAINSEVLTRFSKDEKLTQKISEIINSQFNTHYHPLVLIYFLLDNFIREIDPFHTKYPHLQAGHLITPLLMTTPLSLQTKEGKQFCEIHSSRAQMHLHKSRCEEGKHGKDGCAGNYPRPTKDIYGPIVLTGSENDNGDLEVSIHALYPDTLDSEEENSEEQLPPSNKTPIEILEDIFTKKDEVVKWDTYRPQVENLPATDDTNAMIDNIMNIVKEFPMISTIVESILKQMKTNEDLQRFYSYLRNSLPDCNGLVVAHNNTISLAFGSNCANYVLGNTTDSINASFYVVPYPVEGSKDIKHALSILAYAHEMYEKHGSQGTDSGLDQKVRVLLEKVYNKITSYMEFSEFLVASFLLGGTQLLCTQEFRGINVNDHVVYTARCKDFDSNRQTTKDTLAIRKERDEYAGEPCNSAVYRVYNPSKDSNYDLCSSPYPSIYSFRGFALWNLSRKELTENTQFKQIPIYKETKKNTIGRSSNKRYQLAQGHKLKFSHELQLASKQVVMRVTGRSTGPKPPEFPQPKESTDPIAYKEWMTKADKFAQYNLVLFRPEPEVYANQQNNYEYTWDAFMEWYTYLLKS</sequence>
<gene>
    <name evidence="3" type="ORF">CTEN210_06903</name>
</gene>